<organism evidence="2 3">
    <name type="scientific">Trichoderma asperellum (strain ATCC 204424 / CBS 433.97 / NBRC 101777)</name>
    <dbReference type="NCBI Taxonomy" id="1042311"/>
    <lineage>
        <taxon>Eukaryota</taxon>
        <taxon>Fungi</taxon>
        <taxon>Dikarya</taxon>
        <taxon>Ascomycota</taxon>
        <taxon>Pezizomycotina</taxon>
        <taxon>Sordariomycetes</taxon>
        <taxon>Hypocreomycetidae</taxon>
        <taxon>Hypocreales</taxon>
        <taxon>Hypocreaceae</taxon>
        <taxon>Trichoderma</taxon>
    </lineage>
</organism>
<proteinExistence type="predicted"/>
<dbReference type="EMBL" id="KZ679258">
    <property type="protein sequence ID" value="PTB44060.1"/>
    <property type="molecule type" value="Genomic_DNA"/>
</dbReference>
<protein>
    <submittedName>
        <fullName evidence="2">Uncharacterized protein</fullName>
    </submittedName>
</protein>
<feature type="compositionally biased region" description="Basic residues" evidence="1">
    <location>
        <begin position="93"/>
        <end position="112"/>
    </location>
</feature>
<dbReference type="Proteomes" id="UP000240493">
    <property type="component" value="Unassembled WGS sequence"/>
</dbReference>
<evidence type="ECO:0000313" key="2">
    <source>
        <dbReference type="EMBL" id="PTB44060.1"/>
    </source>
</evidence>
<dbReference type="AlphaFoldDB" id="A0A2T3ZGZ3"/>
<reference evidence="2 3" key="1">
    <citation type="submission" date="2016-07" db="EMBL/GenBank/DDBJ databases">
        <title>Multiple horizontal gene transfer events from other fungi enriched the ability of initially mycotrophic Trichoderma (Ascomycota) to feed on dead plant biomass.</title>
        <authorList>
            <consortium name="DOE Joint Genome Institute"/>
            <person name="Aerts A."/>
            <person name="Atanasova L."/>
            <person name="Chenthamara K."/>
            <person name="Zhang J."/>
            <person name="Grujic M."/>
            <person name="Henrissat B."/>
            <person name="Kuo A."/>
            <person name="Salamov A."/>
            <person name="Lipzen A."/>
            <person name="Labutti K."/>
            <person name="Barry K."/>
            <person name="Miao Y."/>
            <person name="Rahimi M.J."/>
            <person name="Shen Q."/>
            <person name="Grigoriev I.V."/>
            <person name="Kubicek C.P."/>
            <person name="Druzhinina I.S."/>
        </authorList>
    </citation>
    <scope>NUCLEOTIDE SEQUENCE [LARGE SCALE GENOMIC DNA]</scope>
    <source>
        <strain evidence="2 3">CBS 433.97</strain>
    </source>
</reference>
<accession>A0A2T3ZGZ3</accession>
<keyword evidence="3" id="KW-1185">Reference proteome</keyword>
<name>A0A2T3ZGZ3_TRIA4</name>
<evidence type="ECO:0000256" key="1">
    <source>
        <dbReference type="SAM" id="MobiDB-lite"/>
    </source>
</evidence>
<feature type="region of interest" description="Disordered" evidence="1">
    <location>
        <begin position="92"/>
        <end position="112"/>
    </location>
</feature>
<sequence length="112" mass="12736">MCQQPKEKKSVIEEWCRALPPSIGYSVSQSGAEMPSQKQGWASESVSFPALLYINSSHSSPSLPLRVNENARSIIIKFPVRQSIAQGLYERTKKTKKKIRKRGKRKCDKRVM</sequence>
<gene>
    <name evidence="2" type="ORF">M441DRAFT_340698</name>
</gene>
<evidence type="ECO:0000313" key="3">
    <source>
        <dbReference type="Proteomes" id="UP000240493"/>
    </source>
</evidence>